<feature type="transmembrane region" description="Helical" evidence="2">
    <location>
        <begin position="144"/>
        <end position="172"/>
    </location>
</feature>
<dbReference type="InterPro" id="IPR013149">
    <property type="entry name" value="ADH-like_C"/>
</dbReference>
<dbReference type="PANTHER" id="PTHR44154">
    <property type="entry name" value="QUINONE OXIDOREDUCTASE"/>
    <property type="match status" value="1"/>
</dbReference>
<keyword evidence="1" id="KW-0521">NADP</keyword>
<sequence length="321" mass="33538">MRAVVLRQFGHPDQLQVEDVAQPRPSEGEVLVKVLAAAINPSDVKNVEGSMARTSLPRIPGRDFAGIVVNGPPDWIGREVWGTGGDVGFTRDGSHAQYMLVPAAALISKPEKLTMEAAGAAGLTLVTAWAALVTGAAIRREDTVLILGAAGGVGSAALQIARIFGATVIAAVRNREQADAARDLGAAKTIDTSAASWVDEVRAQTDGRGADVVFDTTGYLFAESVEAVAASGRVCVISSPADGMVSFNLRSVYRKELRVLGTESRRLDVTDCAKLLAGLVPAIEAGQLRPGSPTCFPIAQAREAYVQVLQGQGRICLAPNA</sequence>
<dbReference type="EMBL" id="OKRB01000068">
    <property type="protein sequence ID" value="SPE18551.1"/>
    <property type="molecule type" value="Genomic_DNA"/>
</dbReference>
<dbReference type="Gene3D" id="3.90.180.10">
    <property type="entry name" value="Medium-chain alcohol dehydrogenases, catalytic domain"/>
    <property type="match status" value="1"/>
</dbReference>
<organism evidence="4 5">
    <name type="scientific">Candidatus Sulfuritelmatomonas gaucii</name>
    <dbReference type="NCBI Taxonomy" id="2043161"/>
    <lineage>
        <taxon>Bacteria</taxon>
        <taxon>Pseudomonadati</taxon>
        <taxon>Acidobacteriota</taxon>
        <taxon>Terriglobia</taxon>
        <taxon>Terriglobales</taxon>
        <taxon>Acidobacteriaceae</taxon>
        <taxon>Candidatus Sulfuritelmatomonas</taxon>
    </lineage>
</organism>
<evidence type="ECO:0000313" key="5">
    <source>
        <dbReference type="Proteomes" id="UP000239735"/>
    </source>
</evidence>
<evidence type="ECO:0000313" key="4">
    <source>
        <dbReference type="EMBL" id="SPE18551.1"/>
    </source>
</evidence>
<dbReference type="SMART" id="SM00829">
    <property type="entry name" value="PKS_ER"/>
    <property type="match status" value="1"/>
</dbReference>
<dbReference type="InterPro" id="IPR036291">
    <property type="entry name" value="NAD(P)-bd_dom_sf"/>
</dbReference>
<dbReference type="Pfam" id="PF00107">
    <property type="entry name" value="ADH_zinc_N"/>
    <property type="match status" value="1"/>
</dbReference>
<dbReference type="SUPFAM" id="SSF50129">
    <property type="entry name" value="GroES-like"/>
    <property type="match status" value="1"/>
</dbReference>
<reference evidence="5" key="1">
    <citation type="submission" date="2018-02" db="EMBL/GenBank/DDBJ databases">
        <authorList>
            <person name="Hausmann B."/>
        </authorList>
    </citation>
    <scope>NUCLEOTIDE SEQUENCE [LARGE SCALE GENOMIC DNA]</scope>
    <source>
        <strain evidence="5">Peat soil MAG SbA5</strain>
    </source>
</reference>
<dbReference type="InterPro" id="IPR013154">
    <property type="entry name" value="ADH-like_N"/>
</dbReference>
<keyword evidence="2" id="KW-0472">Membrane</keyword>
<proteinExistence type="predicted"/>
<feature type="domain" description="Enoyl reductase (ER)" evidence="3">
    <location>
        <begin position="10"/>
        <end position="317"/>
    </location>
</feature>
<feature type="transmembrane region" description="Helical" evidence="2">
    <location>
        <begin position="117"/>
        <end position="138"/>
    </location>
</feature>
<protein>
    <submittedName>
        <fullName evidence="4">Zn-dependent oxidoreductase, NADPH:quinone reductase</fullName>
    </submittedName>
</protein>
<name>A0A2N9L5N8_9BACT</name>
<dbReference type="InterPro" id="IPR051603">
    <property type="entry name" value="Zinc-ADH_QOR/CCCR"/>
</dbReference>
<dbReference type="Gene3D" id="3.40.50.720">
    <property type="entry name" value="NAD(P)-binding Rossmann-like Domain"/>
    <property type="match status" value="1"/>
</dbReference>
<evidence type="ECO:0000256" key="2">
    <source>
        <dbReference type="SAM" id="Phobius"/>
    </source>
</evidence>
<dbReference type="AlphaFoldDB" id="A0A2N9L5N8"/>
<evidence type="ECO:0000256" key="1">
    <source>
        <dbReference type="ARBA" id="ARBA00022857"/>
    </source>
</evidence>
<gene>
    <name evidence="4" type="ORF">SBA5_160035</name>
</gene>
<dbReference type="OrthoDB" id="9792162at2"/>
<dbReference type="PANTHER" id="PTHR44154:SF1">
    <property type="entry name" value="QUINONE OXIDOREDUCTASE"/>
    <property type="match status" value="1"/>
</dbReference>
<evidence type="ECO:0000259" key="3">
    <source>
        <dbReference type="SMART" id="SM00829"/>
    </source>
</evidence>
<dbReference type="GO" id="GO:0016491">
    <property type="term" value="F:oxidoreductase activity"/>
    <property type="evidence" value="ECO:0007669"/>
    <property type="project" value="InterPro"/>
</dbReference>
<dbReference type="InterPro" id="IPR011032">
    <property type="entry name" value="GroES-like_sf"/>
</dbReference>
<dbReference type="InterPro" id="IPR020843">
    <property type="entry name" value="ER"/>
</dbReference>
<accession>A0A2N9L5N8</accession>
<keyword evidence="2" id="KW-0812">Transmembrane</keyword>
<dbReference type="Proteomes" id="UP000239735">
    <property type="component" value="Unassembled WGS sequence"/>
</dbReference>
<dbReference type="SUPFAM" id="SSF51735">
    <property type="entry name" value="NAD(P)-binding Rossmann-fold domains"/>
    <property type="match status" value="1"/>
</dbReference>
<dbReference type="Pfam" id="PF08240">
    <property type="entry name" value="ADH_N"/>
    <property type="match status" value="1"/>
</dbReference>
<keyword evidence="2" id="KW-1133">Transmembrane helix</keyword>